<accession>A0A382CIT9</accession>
<gene>
    <name evidence="1" type="ORF">METZ01_LOCUS178844</name>
</gene>
<proteinExistence type="predicted"/>
<reference evidence="1" key="1">
    <citation type="submission" date="2018-05" db="EMBL/GenBank/DDBJ databases">
        <authorList>
            <person name="Lanie J.A."/>
            <person name="Ng W.-L."/>
            <person name="Kazmierczak K.M."/>
            <person name="Andrzejewski T.M."/>
            <person name="Davidsen T.M."/>
            <person name="Wayne K.J."/>
            <person name="Tettelin H."/>
            <person name="Glass J.I."/>
            <person name="Rusch D."/>
            <person name="Podicherti R."/>
            <person name="Tsui H.-C.T."/>
            <person name="Winkler M.E."/>
        </authorList>
    </citation>
    <scope>NUCLEOTIDE SEQUENCE</scope>
</reference>
<dbReference type="AlphaFoldDB" id="A0A382CIT9"/>
<sequence length="140" mass="14485">MINDDLRLTGALTISLNGVVVQETNNLVVTAGKNWVADRMNDANTVMTHMALGTSTTAAAAGQTALVSELDRNALTSTTVSTNTVAYACTWAAGDGTGAITEAGIFDHDTSGDMLARTVFSVVNKGASDSITITWTITIS</sequence>
<evidence type="ECO:0000313" key="1">
    <source>
        <dbReference type="EMBL" id="SVB25990.1"/>
    </source>
</evidence>
<dbReference type="EMBL" id="UINC01034714">
    <property type="protein sequence ID" value="SVB25990.1"/>
    <property type="molecule type" value="Genomic_DNA"/>
</dbReference>
<protein>
    <submittedName>
        <fullName evidence="1">Uncharacterized protein</fullName>
    </submittedName>
</protein>
<name>A0A382CIT9_9ZZZZ</name>
<organism evidence="1">
    <name type="scientific">marine metagenome</name>
    <dbReference type="NCBI Taxonomy" id="408172"/>
    <lineage>
        <taxon>unclassified sequences</taxon>
        <taxon>metagenomes</taxon>
        <taxon>ecological metagenomes</taxon>
    </lineage>
</organism>